<evidence type="ECO:0000313" key="4">
    <source>
        <dbReference type="Proteomes" id="UP001165263"/>
    </source>
</evidence>
<dbReference type="Pfam" id="PF13946">
    <property type="entry name" value="DUF4214"/>
    <property type="match status" value="1"/>
</dbReference>
<comment type="caution">
    <text evidence="3">The sequence shown here is derived from an EMBL/GenBank/DDBJ whole genome shotgun (WGS) entry which is preliminary data.</text>
</comment>
<gene>
    <name evidence="3" type="ORF">NX786_15715</name>
</gene>
<dbReference type="RefSeq" id="WP_259449880.1">
    <property type="nucleotide sequence ID" value="NZ_CP119520.1"/>
</dbReference>
<dbReference type="PROSITE" id="PS51257">
    <property type="entry name" value="PROKAR_LIPOPROTEIN"/>
    <property type="match status" value="1"/>
</dbReference>
<keyword evidence="4" id="KW-1185">Reference proteome</keyword>
<evidence type="ECO:0000256" key="1">
    <source>
        <dbReference type="SAM" id="SignalP"/>
    </source>
</evidence>
<protein>
    <submittedName>
        <fullName evidence="3">DUF4214 domain-containing protein</fullName>
    </submittedName>
</protein>
<feature type="domain" description="DUF4214" evidence="2">
    <location>
        <begin position="105"/>
        <end position="167"/>
    </location>
</feature>
<keyword evidence="1" id="KW-0732">Signal</keyword>
<sequence>MRTLIRAAASALLVVLLASCGGDQQPVQHTGAERTAAALGTPASVDAEYEYLVQQLYLGYFGRPADPAGLAYFTKAYRAAGAPTTIGGLFDAYGTNAAVRNLVDAFAASEESKQLYPVCVITCYDAEWVLALYQNLFSHYPDAAGDKFWVDALNLHGVTRANVLLSVLAGAQGTDADLATRKVRAAVQFTRTLDAAGQRALYDGHIANTIVRGLMHNVAGMADDAAVQANIDATIGRLADLAAGKFDEAVPGTRRILLLAAPERLADNGTRLAALAGALGNDLTALRRNGPAWSVDVAAAATTISAIRAQLEGYDGALLVGQVPIPTAGDAPFLDVYRLPDCPAFDLNAGGQVLNALALHSADPRCQNGLVLSVLRGTSPQAEAGELANKLDQMIAYHRAGASANAGWVQRFRMIEAGWFGGPAAQWGDQSDKWANVGLYPAGAISYLNEGTSVQRRDAFLDCIGQNTEMCVVNVHGAPQYLDFEGPGTPGVFYSSDSTDWNASSVAAQSVKAKYIELASCSTQNFLYPDSVGTTLLMRGNALLTRGTTTVTAVTSLYEDDIIKNEYALLQNGSTFAETVYGRLEGSPVSLQGDPWITMRPVPAGPQPKLVIDGKHQNGGALTMPITMADAVGGAGARRVVIFSNRGDADLHVRIGTIFVVTGVDYGTPQGGQYEYGENAQFETDSQQSFSDGRVLLWPNYPFEQMGGVMPVTLKPGQSVAITYRLSVRTGPDGKPKRPGLYTGQLTVTSDDPASARVYLAMQGRVR</sequence>
<dbReference type="InterPro" id="IPR025282">
    <property type="entry name" value="DUF4214"/>
</dbReference>
<reference evidence="3" key="1">
    <citation type="submission" date="2022-08" db="EMBL/GenBank/DDBJ databases">
        <title>Reclassification of Massilia species as members of the genera Telluria, Duganella, Pseudoduganella, Mokoshia gen. nov. and Zemynaea gen. nov. using orthogonal and non-orthogonal genome-based approaches.</title>
        <authorList>
            <person name="Bowman J.P."/>
        </authorList>
    </citation>
    <scope>NUCLEOTIDE SEQUENCE</scope>
    <source>
        <strain evidence="3">LMG 11547</strain>
    </source>
</reference>
<name>A0ABT2C078_9BURK</name>
<feature type="chain" id="PRO_5045569596" evidence="1">
    <location>
        <begin position="25"/>
        <end position="767"/>
    </location>
</feature>
<feature type="signal peptide" evidence="1">
    <location>
        <begin position="1"/>
        <end position="24"/>
    </location>
</feature>
<evidence type="ECO:0000259" key="2">
    <source>
        <dbReference type="Pfam" id="PF13946"/>
    </source>
</evidence>
<dbReference type="Proteomes" id="UP001165263">
    <property type="component" value="Unassembled WGS sequence"/>
</dbReference>
<evidence type="ECO:0000313" key="3">
    <source>
        <dbReference type="EMBL" id="MCS0630783.1"/>
    </source>
</evidence>
<proteinExistence type="predicted"/>
<dbReference type="EMBL" id="JANUHC010000005">
    <property type="protein sequence ID" value="MCS0630783.1"/>
    <property type="molecule type" value="Genomic_DNA"/>
</dbReference>
<organism evidence="3 4">
    <name type="scientific">Telluria mixta</name>
    <dbReference type="NCBI Taxonomy" id="34071"/>
    <lineage>
        <taxon>Bacteria</taxon>
        <taxon>Pseudomonadati</taxon>
        <taxon>Pseudomonadota</taxon>
        <taxon>Betaproteobacteria</taxon>
        <taxon>Burkholderiales</taxon>
        <taxon>Oxalobacteraceae</taxon>
        <taxon>Telluria group</taxon>
        <taxon>Telluria</taxon>
    </lineage>
</organism>
<accession>A0ABT2C078</accession>